<dbReference type="EMBL" id="JACRDE010000342">
    <property type="protein sequence ID" value="MBI5250409.1"/>
    <property type="molecule type" value="Genomic_DNA"/>
</dbReference>
<evidence type="ECO:0000313" key="2">
    <source>
        <dbReference type="EMBL" id="MBI5250409.1"/>
    </source>
</evidence>
<dbReference type="AlphaFoldDB" id="A0A9D6Z3Z0"/>
<proteinExistence type="predicted"/>
<keyword evidence="1" id="KW-0812">Transmembrane</keyword>
<sequence>MNIIQEIKDEIRAVQRVPSSRDLTILAALFLVLPGVIGSFLLLWKGSGTGWVWIVAGAALAACRLIPPLFQAIYNLWIGLSIVLGYFVSRILLTVIFFLVITPTGLIMRVLGKDPMERSLDPGATTYWRRKEQEADTSIERYEKQF</sequence>
<accession>A0A9D6Z3Z0</accession>
<evidence type="ECO:0000256" key="1">
    <source>
        <dbReference type="SAM" id="Phobius"/>
    </source>
</evidence>
<feature type="transmembrane region" description="Helical" evidence="1">
    <location>
        <begin position="51"/>
        <end position="70"/>
    </location>
</feature>
<gene>
    <name evidence="2" type="ORF">HY912_13025</name>
</gene>
<comment type="caution">
    <text evidence="2">The sequence shown here is derived from an EMBL/GenBank/DDBJ whole genome shotgun (WGS) entry which is preliminary data.</text>
</comment>
<organism evidence="2 3">
    <name type="scientific">Desulfomonile tiedjei</name>
    <dbReference type="NCBI Taxonomy" id="2358"/>
    <lineage>
        <taxon>Bacteria</taxon>
        <taxon>Pseudomonadati</taxon>
        <taxon>Thermodesulfobacteriota</taxon>
        <taxon>Desulfomonilia</taxon>
        <taxon>Desulfomonilales</taxon>
        <taxon>Desulfomonilaceae</taxon>
        <taxon>Desulfomonile</taxon>
    </lineage>
</organism>
<protein>
    <recommendedName>
        <fullName evidence="4">SxtJ</fullName>
    </recommendedName>
</protein>
<dbReference type="Pfam" id="PF19588">
    <property type="entry name" value="SxtJ"/>
    <property type="match status" value="1"/>
</dbReference>
<evidence type="ECO:0000313" key="3">
    <source>
        <dbReference type="Proteomes" id="UP000807825"/>
    </source>
</evidence>
<dbReference type="Proteomes" id="UP000807825">
    <property type="component" value="Unassembled WGS sequence"/>
</dbReference>
<keyword evidence="1" id="KW-1133">Transmembrane helix</keyword>
<name>A0A9D6Z3Z0_9BACT</name>
<reference evidence="2" key="1">
    <citation type="submission" date="2020-07" db="EMBL/GenBank/DDBJ databases">
        <title>Huge and variable diversity of episymbiotic CPR bacteria and DPANN archaea in groundwater ecosystems.</title>
        <authorList>
            <person name="He C.Y."/>
            <person name="Keren R."/>
            <person name="Whittaker M."/>
            <person name="Farag I.F."/>
            <person name="Doudna J."/>
            <person name="Cate J.H.D."/>
            <person name="Banfield J.F."/>
        </authorList>
    </citation>
    <scope>NUCLEOTIDE SEQUENCE</scope>
    <source>
        <strain evidence="2">NC_groundwater_1664_Pr3_B-0.1um_52_9</strain>
    </source>
</reference>
<feature type="transmembrane region" description="Helical" evidence="1">
    <location>
        <begin position="23"/>
        <end position="44"/>
    </location>
</feature>
<keyword evidence="1" id="KW-0472">Membrane</keyword>
<feature type="transmembrane region" description="Helical" evidence="1">
    <location>
        <begin position="76"/>
        <end position="101"/>
    </location>
</feature>
<dbReference type="InterPro" id="IPR045781">
    <property type="entry name" value="SxtJ"/>
</dbReference>
<evidence type="ECO:0008006" key="4">
    <source>
        <dbReference type="Google" id="ProtNLM"/>
    </source>
</evidence>